<dbReference type="InterPro" id="IPR050738">
    <property type="entry name" value="Sulfatase"/>
</dbReference>
<feature type="region of interest" description="Disordered" evidence="5">
    <location>
        <begin position="486"/>
        <end position="508"/>
    </location>
</feature>
<dbReference type="GO" id="GO:0004065">
    <property type="term" value="F:arylsulfatase activity"/>
    <property type="evidence" value="ECO:0007669"/>
    <property type="project" value="UniProtKB-EC"/>
</dbReference>
<evidence type="ECO:0000256" key="3">
    <source>
        <dbReference type="ARBA" id="ARBA00022801"/>
    </source>
</evidence>
<evidence type="ECO:0000256" key="2">
    <source>
        <dbReference type="ARBA" id="ARBA00022723"/>
    </source>
</evidence>
<feature type="compositionally biased region" description="Basic residues" evidence="5">
    <location>
        <begin position="491"/>
        <end position="508"/>
    </location>
</feature>
<evidence type="ECO:0000256" key="1">
    <source>
        <dbReference type="ARBA" id="ARBA00008779"/>
    </source>
</evidence>
<dbReference type="Gene3D" id="3.40.720.10">
    <property type="entry name" value="Alkaline Phosphatase, subunit A"/>
    <property type="match status" value="1"/>
</dbReference>
<name>A0A517SV20_9BACT</name>
<dbReference type="Gene3D" id="3.30.1120.10">
    <property type="match status" value="1"/>
</dbReference>
<gene>
    <name evidence="8" type="primary">atsA_35</name>
    <name evidence="8" type="ORF">SV7mr_24830</name>
</gene>
<feature type="signal peptide" evidence="6">
    <location>
        <begin position="1"/>
        <end position="20"/>
    </location>
</feature>
<dbReference type="PROSITE" id="PS00523">
    <property type="entry name" value="SULFATASE_1"/>
    <property type="match status" value="1"/>
</dbReference>
<dbReference type="PANTHER" id="PTHR42693:SF53">
    <property type="entry name" value="ENDO-4-O-SULFATASE"/>
    <property type="match status" value="1"/>
</dbReference>
<keyword evidence="3 8" id="KW-0378">Hydrolase</keyword>
<evidence type="ECO:0000313" key="9">
    <source>
        <dbReference type="Proteomes" id="UP000315003"/>
    </source>
</evidence>
<accession>A0A517SV20</accession>
<evidence type="ECO:0000256" key="5">
    <source>
        <dbReference type="SAM" id="MobiDB-lite"/>
    </source>
</evidence>
<dbReference type="GO" id="GO:0046872">
    <property type="term" value="F:metal ion binding"/>
    <property type="evidence" value="ECO:0007669"/>
    <property type="project" value="UniProtKB-KW"/>
</dbReference>
<proteinExistence type="inferred from homology"/>
<feature type="domain" description="Sulfatase N-terminal" evidence="7">
    <location>
        <begin position="39"/>
        <end position="337"/>
    </location>
</feature>
<dbReference type="InterPro" id="IPR024607">
    <property type="entry name" value="Sulfatase_CS"/>
</dbReference>
<evidence type="ECO:0000259" key="7">
    <source>
        <dbReference type="Pfam" id="PF00884"/>
    </source>
</evidence>
<evidence type="ECO:0000256" key="6">
    <source>
        <dbReference type="SAM" id="SignalP"/>
    </source>
</evidence>
<dbReference type="Pfam" id="PF14707">
    <property type="entry name" value="Sulfatase_C"/>
    <property type="match status" value="1"/>
</dbReference>
<evidence type="ECO:0000313" key="8">
    <source>
        <dbReference type="EMBL" id="QDT59969.1"/>
    </source>
</evidence>
<dbReference type="SUPFAM" id="SSF53649">
    <property type="entry name" value="Alkaline phosphatase-like"/>
    <property type="match status" value="1"/>
</dbReference>
<evidence type="ECO:0000256" key="4">
    <source>
        <dbReference type="ARBA" id="ARBA00022837"/>
    </source>
</evidence>
<dbReference type="InterPro" id="IPR000917">
    <property type="entry name" value="Sulfatase_N"/>
</dbReference>
<keyword evidence="4" id="KW-0106">Calcium</keyword>
<keyword evidence="2" id="KW-0479">Metal-binding</keyword>
<dbReference type="EC" id="3.1.6.1" evidence="8"/>
<dbReference type="RefSeq" id="WP_145272168.1">
    <property type="nucleotide sequence ID" value="NZ_CP036272.1"/>
</dbReference>
<dbReference type="Pfam" id="PF00884">
    <property type="entry name" value="Sulfatase"/>
    <property type="match status" value="1"/>
</dbReference>
<dbReference type="PANTHER" id="PTHR42693">
    <property type="entry name" value="ARYLSULFATASE FAMILY MEMBER"/>
    <property type="match status" value="1"/>
</dbReference>
<dbReference type="AlphaFoldDB" id="A0A517SV20"/>
<keyword evidence="6" id="KW-0732">Signal</keyword>
<dbReference type="OrthoDB" id="9783154at2"/>
<dbReference type="Proteomes" id="UP000315003">
    <property type="component" value="Chromosome"/>
</dbReference>
<dbReference type="PROSITE" id="PS00149">
    <property type="entry name" value="SULFATASE_2"/>
    <property type="match status" value="1"/>
</dbReference>
<dbReference type="CDD" id="cd16026">
    <property type="entry name" value="GALNS_like"/>
    <property type="match status" value="1"/>
</dbReference>
<protein>
    <submittedName>
        <fullName evidence="8">Arylsulfatase</fullName>
        <ecNumber evidence="8">3.1.6.1</ecNumber>
    </submittedName>
</protein>
<reference evidence="8 9" key="1">
    <citation type="submission" date="2019-02" db="EMBL/GenBank/DDBJ databases">
        <title>Deep-cultivation of Planctomycetes and their phenomic and genomic characterization uncovers novel biology.</title>
        <authorList>
            <person name="Wiegand S."/>
            <person name="Jogler M."/>
            <person name="Boedeker C."/>
            <person name="Pinto D."/>
            <person name="Vollmers J."/>
            <person name="Rivas-Marin E."/>
            <person name="Kohn T."/>
            <person name="Peeters S.H."/>
            <person name="Heuer A."/>
            <person name="Rast P."/>
            <person name="Oberbeckmann S."/>
            <person name="Bunk B."/>
            <person name="Jeske O."/>
            <person name="Meyerdierks A."/>
            <person name="Storesund J.E."/>
            <person name="Kallscheuer N."/>
            <person name="Luecker S."/>
            <person name="Lage O.M."/>
            <person name="Pohl T."/>
            <person name="Merkel B.J."/>
            <person name="Hornburger P."/>
            <person name="Mueller R.-W."/>
            <person name="Bruemmer F."/>
            <person name="Labrenz M."/>
            <person name="Spormann A.M."/>
            <person name="Op den Camp H."/>
            <person name="Overmann J."/>
            <person name="Amann R."/>
            <person name="Jetten M.S.M."/>
            <person name="Mascher T."/>
            <person name="Medema M.H."/>
            <person name="Devos D.P."/>
            <person name="Kaster A.-K."/>
            <person name="Ovreas L."/>
            <person name="Rohde M."/>
            <person name="Galperin M.Y."/>
            <person name="Jogler C."/>
        </authorList>
    </citation>
    <scope>NUCLEOTIDE SEQUENCE [LARGE SCALE GENOMIC DNA]</scope>
    <source>
        <strain evidence="8 9">SV_7m_r</strain>
    </source>
</reference>
<sequence length="508" mass="57310" precursor="true">MRTAVLASVVLLTLFWNASAEIAAQPSSQQPAPPHSQRPNLIFMLTDDLGYADVGCYGATKVKTPQIDQLAASGVRFTNFVTAASICSPSRAAFLTGAYPQRAGLYMGINPNRTAHWHLGLNPDEITIAELCQQHGYETHMVGKWHLGTEPEFLPRQQGFDHYYGMPCNHAHSPKFFDDHKEIFAQTPLQRLTELYTDRVTSIIRNHGQSGKPFFLYYAHNYPHTPYRAGAAFKNHSQDGVRGDVIEELDWSVGQLIKALKDTGTLDNTIVIFTSDNGPTANQYAKPFRGTKYVSFEGGHRVPFIFYGPAWIDKPMVCDRQINAMDVFPTLASAMGASLPKDRVYDGVSLLPLMRGEAFSRPEQAPFYYYNCENLQAIRRGAWKLHLPRSKSQIPFWDKNKPFTDLQAPVLYNLDRDEKESHNVAADHPLVVKDLMQHATNVRNELGEFMQRGEQQRPTGSVFPDVSVISHPKDWTSLGQETIDRIDAERQRRHASPKPSKRRKLKAN</sequence>
<organism evidence="8 9">
    <name type="scientific">Stieleria bergensis</name>
    <dbReference type="NCBI Taxonomy" id="2528025"/>
    <lineage>
        <taxon>Bacteria</taxon>
        <taxon>Pseudomonadati</taxon>
        <taxon>Planctomycetota</taxon>
        <taxon>Planctomycetia</taxon>
        <taxon>Pirellulales</taxon>
        <taxon>Pirellulaceae</taxon>
        <taxon>Stieleria</taxon>
    </lineage>
</organism>
<keyword evidence="9" id="KW-1185">Reference proteome</keyword>
<dbReference type="InterPro" id="IPR017850">
    <property type="entry name" value="Alkaline_phosphatase_core_sf"/>
</dbReference>
<feature type="chain" id="PRO_5022024504" evidence="6">
    <location>
        <begin position="21"/>
        <end position="508"/>
    </location>
</feature>
<comment type="similarity">
    <text evidence="1">Belongs to the sulfatase family.</text>
</comment>
<dbReference type="EMBL" id="CP036272">
    <property type="protein sequence ID" value="QDT59969.1"/>
    <property type="molecule type" value="Genomic_DNA"/>
</dbReference>